<dbReference type="PANTHER" id="PTHR23523:SF2">
    <property type="entry name" value="2-NITROIMIDAZOLE TRANSPORTER"/>
    <property type="match status" value="1"/>
</dbReference>
<feature type="transmembrane region" description="Helical" evidence="6">
    <location>
        <begin position="179"/>
        <end position="200"/>
    </location>
</feature>
<feature type="transmembrane region" description="Helical" evidence="6">
    <location>
        <begin position="375"/>
        <end position="394"/>
    </location>
</feature>
<gene>
    <name evidence="8" type="ORF">AVDCRST_MAG57-2814</name>
</gene>
<feature type="transmembrane region" description="Helical" evidence="6">
    <location>
        <begin position="249"/>
        <end position="274"/>
    </location>
</feature>
<organism evidence="8">
    <name type="scientific">uncultured Blastococcus sp</name>
    <dbReference type="NCBI Taxonomy" id="217144"/>
    <lineage>
        <taxon>Bacteria</taxon>
        <taxon>Bacillati</taxon>
        <taxon>Actinomycetota</taxon>
        <taxon>Actinomycetes</taxon>
        <taxon>Geodermatophilales</taxon>
        <taxon>Geodermatophilaceae</taxon>
        <taxon>Blastococcus</taxon>
        <taxon>environmental samples</taxon>
    </lineage>
</organism>
<keyword evidence="3 6" id="KW-1133">Transmembrane helix</keyword>
<dbReference type="InterPro" id="IPR052524">
    <property type="entry name" value="MFS_Cyanate_Porter"/>
</dbReference>
<evidence type="ECO:0000256" key="4">
    <source>
        <dbReference type="ARBA" id="ARBA00023136"/>
    </source>
</evidence>
<feature type="region of interest" description="Disordered" evidence="5">
    <location>
        <begin position="425"/>
        <end position="444"/>
    </location>
</feature>
<dbReference type="InterPro" id="IPR020846">
    <property type="entry name" value="MFS_dom"/>
</dbReference>
<feature type="transmembrane region" description="Helical" evidence="6">
    <location>
        <begin position="110"/>
        <end position="129"/>
    </location>
</feature>
<feature type="transmembrane region" description="Helical" evidence="6">
    <location>
        <begin position="221"/>
        <end position="243"/>
    </location>
</feature>
<comment type="subcellular location">
    <subcellularLocation>
        <location evidence="1">Cell membrane</location>
        <topology evidence="1">Multi-pass membrane protein</topology>
    </subcellularLocation>
</comment>
<dbReference type="InterPro" id="IPR011701">
    <property type="entry name" value="MFS"/>
</dbReference>
<evidence type="ECO:0000313" key="8">
    <source>
        <dbReference type="EMBL" id="CAA9264306.1"/>
    </source>
</evidence>
<feature type="transmembrane region" description="Helical" evidence="6">
    <location>
        <begin position="18"/>
        <end position="36"/>
    </location>
</feature>
<dbReference type="SUPFAM" id="SSF103473">
    <property type="entry name" value="MFS general substrate transporter"/>
    <property type="match status" value="1"/>
</dbReference>
<accession>A0A6J4IWR5</accession>
<dbReference type="PROSITE" id="PS50850">
    <property type="entry name" value="MFS"/>
    <property type="match status" value="1"/>
</dbReference>
<proteinExistence type="predicted"/>
<reference evidence="8" key="1">
    <citation type="submission" date="2020-02" db="EMBL/GenBank/DDBJ databases">
        <authorList>
            <person name="Meier V. D."/>
        </authorList>
    </citation>
    <scope>NUCLEOTIDE SEQUENCE</scope>
    <source>
        <strain evidence="8">AVDCRST_MAG57</strain>
    </source>
</reference>
<evidence type="ECO:0000256" key="1">
    <source>
        <dbReference type="ARBA" id="ARBA00004651"/>
    </source>
</evidence>
<evidence type="ECO:0000256" key="2">
    <source>
        <dbReference type="ARBA" id="ARBA00022692"/>
    </source>
</evidence>
<feature type="transmembrane region" description="Helical" evidence="6">
    <location>
        <begin position="56"/>
        <end position="75"/>
    </location>
</feature>
<evidence type="ECO:0000256" key="5">
    <source>
        <dbReference type="SAM" id="MobiDB-lite"/>
    </source>
</evidence>
<dbReference type="GO" id="GO:0005886">
    <property type="term" value="C:plasma membrane"/>
    <property type="evidence" value="ECO:0007669"/>
    <property type="project" value="UniProtKB-SubCell"/>
</dbReference>
<keyword evidence="2 6" id="KW-0812">Transmembrane</keyword>
<evidence type="ECO:0000256" key="3">
    <source>
        <dbReference type="ARBA" id="ARBA00022989"/>
    </source>
</evidence>
<keyword evidence="4 6" id="KW-0472">Membrane</keyword>
<dbReference type="AlphaFoldDB" id="A0A6J4IWR5"/>
<dbReference type="PANTHER" id="PTHR23523">
    <property type="match status" value="1"/>
</dbReference>
<evidence type="ECO:0000256" key="6">
    <source>
        <dbReference type="SAM" id="Phobius"/>
    </source>
</evidence>
<evidence type="ECO:0000259" key="7">
    <source>
        <dbReference type="PROSITE" id="PS50850"/>
    </source>
</evidence>
<dbReference type="InterPro" id="IPR036259">
    <property type="entry name" value="MFS_trans_sf"/>
</dbReference>
<name>A0A6J4IWR5_9ACTN</name>
<feature type="domain" description="Major facilitator superfamily (MFS) profile" evidence="7">
    <location>
        <begin position="17"/>
        <end position="399"/>
    </location>
</feature>
<feature type="transmembrane region" description="Helical" evidence="6">
    <location>
        <begin position="311"/>
        <end position="331"/>
    </location>
</feature>
<sequence>MTRTASARTPATTGRRGLGLIAVAIVLTGLNLRTAVTSVGPVLRELETGLGLSSGLAGLVTTMPVLCFAAIGFAGPGLSARFRDSHVLSGALVTMSAGLVLRAVAPAFWIFLTGTVLAMVGGALGNVLLPSMVKRFFPHRTGLLIGAYSTAMASGATVAAVSTAPIAAAVGPDGWRWALGGWAGLAVVAVVPWLLIPATGAGSRAAHTAVRMQDLRHSRTALALMIFFAVQALEAYILIGWAASYLRDMGLSAATAGLLLGFNQVIGIPLSAVVPALTVRPRLQRPLLLIAQTCFVAGWTGLWVAPRAGAWLWIGLLAVALACFPMTLTLIGLRARTPESVAALSTFVQSWGYLIAGTGPLLVGVLLGVTGGYTGMFVVVLGGVVVLIGTGWVITRERYVDDEVERSVPGWSSAGRCTDVLESAGAEPPVSARLRTTDRGSARG</sequence>
<feature type="compositionally biased region" description="Basic and acidic residues" evidence="5">
    <location>
        <begin position="435"/>
        <end position="444"/>
    </location>
</feature>
<dbReference type="Gene3D" id="1.20.1250.20">
    <property type="entry name" value="MFS general substrate transporter like domains"/>
    <property type="match status" value="2"/>
</dbReference>
<feature type="transmembrane region" description="Helical" evidence="6">
    <location>
        <begin position="351"/>
        <end position="369"/>
    </location>
</feature>
<feature type="transmembrane region" description="Helical" evidence="6">
    <location>
        <begin position="87"/>
        <end position="104"/>
    </location>
</feature>
<feature type="transmembrane region" description="Helical" evidence="6">
    <location>
        <begin position="141"/>
        <end position="167"/>
    </location>
</feature>
<dbReference type="GO" id="GO:0022857">
    <property type="term" value="F:transmembrane transporter activity"/>
    <property type="evidence" value="ECO:0007669"/>
    <property type="project" value="InterPro"/>
</dbReference>
<feature type="transmembrane region" description="Helical" evidence="6">
    <location>
        <begin position="286"/>
        <end position="305"/>
    </location>
</feature>
<dbReference type="Pfam" id="PF07690">
    <property type="entry name" value="MFS_1"/>
    <property type="match status" value="1"/>
</dbReference>
<protein>
    <submittedName>
        <fullName evidence="8">Uncharacterized MFS-type transporter</fullName>
    </submittedName>
</protein>
<dbReference type="EMBL" id="CADCTI010000234">
    <property type="protein sequence ID" value="CAA9264306.1"/>
    <property type="molecule type" value="Genomic_DNA"/>
</dbReference>